<dbReference type="Gene3D" id="2.60.40.2240">
    <property type="entry name" value="Acyl-CoA thioester hydrolase/BAAT N-terminal domain"/>
    <property type="match status" value="1"/>
</dbReference>
<dbReference type="GO" id="GO:0006631">
    <property type="term" value="P:fatty acid metabolic process"/>
    <property type="evidence" value="ECO:0007669"/>
    <property type="project" value="TreeGrafter"/>
</dbReference>
<name>A0A841LX14_9HYPH</name>
<dbReference type="EMBL" id="JACIIU010000008">
    <property type="protein sequence ID" value="MBB6261400.1"/>
    <property type="molecule type" value="Genomic_DNA"/>
</dbReference>
<keyword evidence="5" id="KW-0378">Hydrolase</keyword>
<dbReference type="InterPro" id="IPR029058">
    <property type="entry name" value="AB_hydrolase_fold"/>
</dbReference>
<comment type="caution">
    <text evidence="5">The sequence shown here is derived from an EMBL/GenBank/DDBJ whole genome shotgun (WGS) entry which is preliminary data.</text>
</comment>
<comment type="similarity">
    <text evidence="1">Belongs to the C/M/P thioester hydrolase family.</text>
</comment>
<dbReference type="RefSeq" id="WP_184222727.1">
    <property type="nucleotide sequence ID" value="NZ_JACIIU010000008.1"/>
</dbReference>
<dbReference type="Proteomes" id="UP000555393">
    <property type="component" value="Unassembled WGS sequence"/>
</dbReference>
<dbReference type="PIRSF" id="PIRSF016521">
    <property type="entry name" value="Acyl-CoA_hydro"/>
    <property type="match status" value="1"/>
</dbReference>
<dbReference type="Pfam" id="PF08840">
    <property type="entry name" value="BAAT_C"/>
    <property type="match status" value="1"/>
</dbReference>
<gene>
    <name evidence="5" type="ORF">FHS77_001955</name>
</gene>
<dbReference type="InterPro" id="IPR014940">
    <property type="entry name" value="BAAT_C"/>
</dbReference>
<dbReference type="PANTHER" id="PTHR10824:SF4">
    <property type="entry name" value="ACYL-COENZYME A THIOESTERASE 1-LIKE"/>
    <property type="match status" value="1"/>
</dbReference>
<organism evidence="5 6">
    <name type="scientific">Paenochrobactrum gallinarii</name>
    <dbReference type="NCBI Taxonomy" id="643673"/>
    <lineage>
        <taxon>Bacteria</taxon>
        <taxon>Pseudomonadati</taxon>
        <taxon>Pseudomonadota</taxon>
        <taxon>Alphaproteobacteria</taxon>
        <taxon>Hyphomicrobiales</taxon>
        <taxon>Brucellaceae</taxon>
        <taxon>Paenochrobactrum</taxon>
    </lineage>
</organism>
<evidence type="ECO:0000256" key="1">
    <source>
        <dbReference type="ARBA" id="ARBA00006538"/>
    </source>
</evidence>
<feature type="active site" description="Charge relay system" evidence="2">
    <location>
        <position position="338"/>
    </location>
</feature>
<dbReference type="InterPro" id="IPR042490">
    <property type="entry name" value="Thio_Ohase/BAAT_N"/>
</dbReference>
<keyword evidence="6" id="KW-1185">Reference proteome</keyword>
<dbReference type="GO" id="GO:0006637">
    <property type="term" value="P:acyl-CoA metabolic process"/>
    <property type="evidence" value="ECO:0007669"/>
    <property type="project" value="InterPro"/>
</dbReference>
<dbReference type="PANTHER" id="PTHR10824">
    <property type="entry name" value="ACYL-COENZYME A THIOESTERASE-RELATED"/>
    <property type="match status" value="1"/>
</dbReference>
<dbReference type="InterPro" id="IPR016662">
    <property type="entry name" value="Acyl-CoA_thioEstase_long-chain"/>
</dbReference>
<dbReference type="InterPro" id="IPR006862">
    <property type="entry name" value="Thio_Ohase/aa_AcTrfase"/>
</dbReference>
<evidence type="ECO:0000313" key="5">
    <source>
        <dbReference type="EMBL" id="MBB6261400.1"/>
    </source>
</evidence>
<reference evidence="5 6" key="1">
    <citation type="submission" date="2020-08" db="EMBL/GenBank/DDBJ databases">
        <title>Genomic Encyclopedia of Type Strains, Phase IV (KMG-IV): sequencing the most valuable type-strain genomes for metagenomic binning, comparative biology and taxonomic classification.</title>
        <authorList>
            <person name="Goeker M."/>
        </authorList>
    </citation>
    <scope>NUCLEOTIDE SEQUENCE [LARGE SCALE GENOMIC DNA]</scope>
    <source>
        <strain evidence="5 6">DSM 22336</strain>
    </source>
</reference>
<sequence length="428" mass="46423">MLKISVEPEVALIDVERRITISGATPHSKITVQSLTNRAGFEWTSEAVFEADAQGVVDLTRDAPLSGDYQGVSAMGLIWAQHHGREGMLPQFNKDLSQPLETVLTVREGEKNADAHLIQTLMADGVTREEVRVNGLVGTLYRAAGDQPAPAVMIMNGSGGGINEPRAALYASRGYHALALGYFGAEGLPKYISNTPLEYFEKGLDWLRETVKPKDDFVAISGQSRGGELVLLLGSTFPEKVSAVIGYVPSAFVHGGQAAADPQFGRDGPCWLYQGKPLTHIWDNNRFASWKPYDDGEQPRRNSLAMHTALADPEAMRIARIPVEKIAGPVMLISGGDDGAWPSDYYSLLVQSSLLAAKHAFPVEWYNLPEAGHSILFPYVPATQIVHAHPVNGNLTTMGGDAKHNAQANEASWQAVLKFLQQATADKN</sequence>
<evidence type="ECO:0000259" key="4">
    <source>
        <dbReference type="Pfam" id="PF08840"/>
    </source>
</evidence>
<feature type="active site" description="Charge relay system" evidence="2">
    <location>
        <position position="224"/>
    </location>
</feature>
<dbReference type="GO" id="GO:0047617">
    <property type="term" value="F:fatty acyl-CoA hydrolase activity"/>
    <property type="evidence" value="ECO:0007669"/>
    <property type="project" value="TreeGrafter"/>
</dbReference>
<dbReference type="Gene3D" id="3.40.50.1820">
    <property type="entry name" value="alpha/beta hydrolase"/>
    <property type="match status" value="1"/>
</dbReference>
<evidence type="ECO:0000256" key="2">
    <source>
        <dbReference type="PIRSR" id="PIRSR016521-1"/>
    </source>
</evidence>
<dbReference type="AlphaFoldDB" id="A0A841LX14"/>
<feature type="domain" description="Acyl-CoA thioester hydrolase/bile acid-CoA amino acid N-acetyltransferase" evidence="3">
    <location>
        <begin position="16"/>
        <end position="132"/>
    </location>
</feature>
<evidence type="ECO:0000313" key="6">
    <source>
        <dbReference type="Proteomes" id="UP000555393"/>
    </source>
</evidence>
<feature type="active site" description="Charge relay system" evidence="2">
    <location>
        <position position="373"/>
    </location>
</feature>
<proteinExistence type="inferred from homology"/>
<protein>
    <submittedName>
        <fullName evidence="5">Dienelactone hydrolase</fullName>
    </submittedName>
</protein>
<accession>A0A841LX14</accession>
<dbReference type="Pfam" id="PF04775">
    <property type="entry name" value="Bile_Hydr_Trans"/>
    <property type="match status" value="1"/>
</dbReference>
<dbReference type="SUPFAM" id="SSF53474">
    <property type="entry name" value="alpha/beta-Hydrolases"/>
    <property type="match status" value="1"/>
</dbReference>
<evidence type="ECO:0000259" key="3">
    <source>
        <dbReference type="Pfam" id="PF04775"/>
    </source>
</evidence>
<feature type="domain" description="BAAT/Acyl-CoA thioester hydrolase C-terminal" evidence="4">
    <location>
        <begin position="196"/>
        <end position="425"/>
    </location>
</feature>